<dbReference type="PANTHER" id="PTHR45644">
    <property type="entry name" value="AAA ATPASE, PUTATIVE (AFU_ORTHOLOGUE AFUA_2G12920)-RELATED-RELATED"/>
    <property type="match status" value="1"/>
</dbReference>
<keyword evidence="3" id="KW-1133">Transmembrane helix</keyword>
<evidence type="ECO:0000313" key="6">
    <source>
        <dbReference type="Proteomes" id="UP000650467"/>
    </source>
</evidence>
<dbReference type="InterPro" id="IPR003959">
    <property type="entry name" value="ATPase_AAA_core"/>
</dbReference>
<evidence type="ECO:0000256" key="2">
    <source>
        <dbReference type="ARBA" id="ARBA00022840"/>
    </source>
</evidence>
<dbReference type="GO" id="GO:0005741">
    <property type="term" value="C:mitochondrial outer membrane"/>
    <property type="evidence" value="ECO:0007669"/>
    <property type="project" value="TreeGrafter"/>
</dbReference>
<proteinExistence type="predicted"/>
<gene>
    <name evidence="5" type="ORF">HXX76_011085</name>
</gene>
<feature type="domain" description="AAA+ ATPase" evidence="4">
    <location>
        <begin position="115"/>
        <end position="252"/>
    </location>
</feature>
<reference evidence="5" key="1">
    <citation type="journal article" date="2020" name="bioRxiv">
        <title>Comparative genomics of Chlamydomonas.</title>
        <authorList>
            <person name="Craig R.J."/>
            <person name="Hasan A.R."/>
            <person name="Ness R.W."/>
            <person name="Keightley P.D."/>
        </authorList>
    </citation>
    <scope>NUCLEOTIDE SEQUENCE</scope>
    <source>
        <strain evidence="5">SAG 7.73</strain>
    </source>
</reference>
<keyword evidence="3" id="KW-0472">Membrane</keyword>
<evidence type="ECO:0000313" key="5">
    <source>
        <dbReference type="EMBL" id="KAG2429317.1"/>
    </source>
</evidence>
<dbReference type="InterPro" id="IPR003593">
    <property type="entry name" value="AAA+_ATPase"/>
</dbReference>
<dbReference type="InterPro" id="IPR051701">
    <property type="entry name" value="Mito_OM_Translocase_MSP1"/>
</dbReference>
<accession>A0A835SQ91</accession>
<keyword evidence="6" id="KW-1185">Reference proteome</keyword>
<dbReference type="Proteomes" id="UP000650467">
    <property type="component" value="Unassembled WGS sequence"/>
</dbReference>
<dbReference type="AlphaFoldDB" id="A0A835SQ91"/>
<organism evidence="5 6">
    <name type="scientific">Chlamydomonas incerta</name>
    <dbReference type="NCBI Taxonomy" id="51695"/>
    <lineage>
        <taxon>Eukaryota</taxon>
        <taxon>Viridiplantae</taxon>
        <taxon>Chlorophyta</taxon>
        <taxon>core chlorophytes</taxon>
        <taxon>Chlorophyceae</taxon>
        <taxon>CS clade</taxon>
        <taxon>Chlamydomonadales</taxon>
        <taxon>Chlamydomonadaceae</taxon>
        <taxon>Chlamydomonas</taxon>
    </lineage>
</organism>
<keyword evidence="1" id="KW-0547">Nucleotide-binding</keyword>
<dbReference type="InterPro" id="IPR027417">
    <property type="entry name" value="P-loop_NTPase"/>
</dbReference>
<evidence type="ECO:0000256" key="1">
    <source>
        <dbReference type="ARBA" id="ARBA00022741"/>
    </source>
</evidence>
<dbReference type="EMBL" id="JAEHOC010000031">
    <property type="protein sequence ID" value="KAG2429317.1"/>
    <property type="molecule type" value="Genomic_DNA"/>
</dbReference>
<dbReference type="PANTHER" id="PTHR45644:SF3">
    <property type="entry name" value="FI08533P-RELATED"/>
    <property type="match status" value="1"/>
</dbReference>
<dbReference type="GO" id="GO:0016887">
    <property type="term" value="F:ATP hydrolysis activity"/>
    <property type="evidence" value="ECO:0007669"/>
    <property type="project" value="InterPro"/>
</dbReference>
<feature type="transmembrane region" description="Helical" evidence="3">
    <location>
        <begin position="423"/>
        <end position="445"/>
    </location>
</feature>
<dbReference type="SUPFAM" id="SSF52540">
    <property type="entry name" value="P-loop containing nucleoside triphosphate hydrolases"/>
    <property type="match status" value="3"/>
</dbReference>
<protein>
    <recommendedName>
        <fullName evidence="4">AAA+ ATPase domain-containing protein</fullName>
    </recommendedName>
</protein>
<dbReference type="GO" id="GO:0005524">
    <property type="term" value="F:ATP binding"/>
    <property type="evidence" value="ECO:0007669"/>
    <property type="project" value="UniProtKB-KW"/>
</dbReference>
<comment type="caution">
    <text evidence="5">The sequence shown here is derived from an EMBL/GenBank/DDBJ whole genome shotgun (WGS) entry which is preliminary data.</text>
</comment>
<name>A0A835SQ91_CHLIN</name>
<dbReference type="Pfam" id="PF00004">
    <property type="entry name" value="AAA"/>
    <property type="match status" value="2"/>
</dbReference>
<evidence type="ECO:0000256" key="3">
    <source>
        <dbReference type="SAM" id="Phobius"/>
    </source>
</evidence>
<evidence type="ECO:0000259" key="4">
    <source>
        <dbReference type="SMART" id="SM00382"/>
    </source>
</evidence>
<keyword evidence="2" id="KW-0067">ATP-binding</keyword>
<dbReference type="PROSITE" id="PS51257">
    <property type="entry name" value="PROKAR_LIPOPROTEIN"/>
    <property type="match status" value="1"/>
</dbReference>
<feature type="domain" description="AAA+ ATPase" evidence="4">
    <location>
        <begin position="927"/>
        <end position="1073"/>
    </location>
</feature>
<keyword evidence="3" id="KW-0812">Transmembrane</keyword>
<feature type="domain" description="AAA+ ATPase" evidence="4">
    <location>
        <begin position="535"/>
        <end position="678"/>
    </location>
</feature>
<dbReference type="SMART" id="SM00382">
    <property type="entry name" value="AAA"/>
    <property type="match status" value="3"/>
</dbReference>
<dbReference type="Gene3D" id="3.40.50.300">
    <property type="entry name" value="P-loop containing nucleotide triphosphate hydrolases"/>
    <property type="match status" value="2"/>
</dbReference>
<sequence>MSAKDAGRASMVLIAGSAAFACFLAWEVYLSVQLESSAQRIQAKVNPEAQEPLALTFAEMCLESCVKGPADLGHIRLFGADPGLRQSMEREVLRPLLQPGLLAAPDLIHGAHLEPPYLVQFHGPAETGKKSIVMELARSNNIPVLQLDKASLESAQKAARWTALSWSPGGSVVRAAFSLARKLRPCIILLDKPHELPRAMQAALRAELERLQRAPHNWPQERLAVVATSAELLWQPPFQAPVRHQFQTALPTPEQLGAMLHGFLQLLEQGVQQQQQQQQQQQWAGGQAVQPQLLAALASYADGGPAGAAGAAAAGGALHAEVHLFLLSLQGRTAAQMKRLMLRARQLGAGANDAWGLFEPLALGHLEAALQDLVQDERQRQGVWWRPGSWSAGTRWVCAGLVGGVVVAAALRSEGGRRSIAQLLPVQAALVLLAGSAAIGGLVVWRLCHRSAQLEVGAQRIQAKVNREAQEPLTLTFAEMCLESCVKGPADLGHIRLFGADPGLRQSMEREVLRPLLQPGLLAAPDLIHGAHLEPPYLVQLVGPDQTGKKSVALELAREHGITVLQLDKPSLESAQQAAGRWPAGLGGGGGSSSSCSVVRAAFSLARKLRPCIILLDKPHELPRAMQAALRAELERLQRVPHNWPQERLAVVATSAELLWQPPFQAPVRHQFQTALPTPEQLGAMLYGFLQLLEQGVQQQQQWAGGMLGGGQAVQPQLLAALAHYVDGAPAGAAGAAVAGGVYGAEVQRFLLSLQGRTAPQMKWLVLRARHLVAGVTGGAWGLFRPLALGHLQAALRDLVQDERQRQGLWWWPGSWSAGARWVCAGLVGGVVVAAALGSDEGGLLPARSAAARLRSNLPGITASTDLRLTTLEALVARFVQLPCLDAAKPSKCELCRANPYLSQLSQYMRQEAVPHLLQPPLDLNMPSRGLLMHDPSGAGVACLLQALAAYSMPVNVMMLDAGVVNAVCEAASGSLLLPELKSRRLVVESVFTLARRLSPCVVVVDKPQELEPFLQAAFIKAWHRTATTAPAAGSRPPFVAVVVRSATPCTFLAPLFSRRPALALEQLVPVALRLAVMYDARVARYVALRHPQHVQAAAAAELAVVVARQAWSEGAARLTAAIQKWLREMRARLARRPARRGIAGALDNILATFQQRSFFAFWVAVTLSVEVRGVGWW</sequence>
<dbReference type="OrthoDB" id="10598079at2759"/>
<feature type="transmembrane region" description="Helical" evidence="3">
    <location>
        <begin position="393"/>
        <end position="411"/>
    </location>
</feature>